<dbReference type="PANTHER" id="PTHR43133:SF63">
    <property type="entry name" value="RNA POLYMERASE SIGMA FACTOR FECI-RELATED"/>
    <property type="match status" value="1"/>
</dbReference>
<evidence type="ECO:0000313" key="7">
    <source>
        <dbReference type="Proteomes" id="UP000440694"/>
    </source>
</evidence>
<keyword evidence="7" id="KW-1185">Reference proteome</keyword>
<dbReference type="AlphaFoldDB" id="A0A6I3KKV9"/>
<evidence type="ECO:0000259" key="5">
    <source>
        <dbReference type="Pfam" id="PF08281"/>
    </source>
</evidence>
<dbReference type="InterPro" id="IPR013249">
    <property type="entry name" value="RNA_pol_sigma70_r4_t2"/>
</dbReference>
<evidence type="ECO:0000256" key="4">
    <source>
        <dbReference type="ARBA" id="ARBA00023163"/>
    </source>
</evidence>
<dbReference type="EMBL" id="WMBQ01000001">
    <property type="protein sequence ID" value="MTD94382.1"/>
    <property type="molecule type" value="Genomic_DNA"/>
</dbReference>
<keyword evidence="4" id="KW-0804">Transcription</keyword>
<sequence>MSKSSRDALREFFLLGYDELRARLTRRLGSAELASDALHETWLRIESADPAGSVQSPKHYLLQMAANVALKRLSIENRFVTLTDAKMAIGLVDETPDPERAAIARSEVEAVAKALAELTPRRREILLASRLSGDPLWTIAQRLGISQRLVELELRDALAHCALRLERTIVQRFGPKPSKRSQTDEDPI</sequence>
<protein>
    <submittedName>
        <fullName evidence="6">Sigma-70 family RNA polymerase sigma factor</fullName>
    </submittedName>
</protein>
<dbReference type="PANTHER" id="PTHR43133">
    <property type="entry name" value="RNA POLYMERASE ECF-TYPE SIGMA FACTO"/>
    <property type="match status" value="1"/>
</dbReference>
<evidence type="ECO:0000256" key="3">
    <source>
        <dbReference type="ARBA" id="ARBA00023082"/>
    </source>
</evidence>
<comment type="caution">
    <text evidence="6">The sequence shown here is derived from an EMBL/GenBank/DDBJ whole genome shotgun (WGS) entry which is preliminary data.</text>
</comment>
<feature type="domain" description="RNA polymerase sigma factor 70 region 4 type 2" evidence="5">
    <location>
        <begin position="110"/>
        <end position="161"/>
    </location>
</feature>
<dbReference type="SUPFAM" id="SSF88946">
    <property type="entry name" value="Sigma2 domain of RNA polymerase sigma factors"/>
    <property type="match status" value="1"/>
</dbReference>
<dbReference type="RefSeq" id="WP_154738815.1">
    <property type="nucleotide sequence ID" value="NZ_WMBQ01000001.1"/>
</dbReference>
<proteinExistence type="inferred from homology"/>
<dbReference type="InterPro" id="IPR039425">
    <property type="entry name" value="RNA_pol_sigma-70-like"/>
</dbReference>
<comment type="similarity">
    <text evidence="1">Belongs to the sigma-70 factor family. ECF subfamily.</text>
</comment>
<dbReference type="NCBIfam" id="TIGR02937">
    <property type="entry name" value="sigma70-ECF"/>
    <property type="match status" value="1"/>
</dbReference>
<dbReference type="InterPro" id="IPR036388">
    <property type="entry name" value="WH-like_DNA-bd_sf"/>
</dbReference>
<keyword evidence="3" id="KW-0731">Sigma factor</keyword>
<keyword evidence="2" id="KW-0805">Transcription regulation</keyword>
<dbReference type="InterPro" id="IPR014284">
    <property type="entry name" value="RNA_pol_sigma-70_dom"/>
</dbReference>
<name>A0A6I3KKV9_9HYPH</name>
<dbReference type="SUPFAM" id="SSF88659">
    <property type="entry name" value="Sigma3 and sigma4 domains of RNA polymerase sigma factors"/>
    <property type="match status" value="1"/>
</dbReference>
<dbReference type="Gene3D" id="1.10.1740.10">
    <property type="match status" value="1"/>
</dbReference>
<dbReference type="InterPro" id="IPR013325">
    <property type="entry name" value="RNA_pol_sigma_r2"/>
</dbReference>
<dbReference type="GO" id="GO:0003677">
    <property type="term" value="F:DNA binding"/>
    <property type="evidence" value="ECO:0007669"/>
    <property type="project" value="InterPro"/>
</dbReference>
<dbReference type="Pfam" id="PF08281">
    <property type="entry name" value="Sigma70_r4_2"/>
    <property type="match status" value="1"/>
</dbReference>
<dbReference type="GO" id="GO:0006352">
    <property type="term" value="P:DNA-templated transcription initiation"/>
    <property type="evidence" value="ECO:0007669"/>
    <property type="project" value="InterPro"/>
</dbReference>
<dbReference type="Gene3D" id="1.10.10.10">
    <property type="entry name" value="Winged helix-like DNA-binding domain superfamily/Winged helix DNA-binding domain"/>
    <property type="match status" value="1"/>
</dbReference>
<dbReference type="GO" id="GO:0016987">
    <property type="term" value="F:sigma factor activity"/>
    <property type="evidence" value="ECO:0007669"/>
    <property type="project" value="UniProtKB-KW"/>
</dbReference>
<dbReference type="Proteomes" id="UP000440694">
    <property type="component" value="Unassembled WGS sequence"/>
</dbReference>
<gene>
    <name evidence="6" type="ORF">GIW81_08550</name>
</gene>
<accession>A0A6I3KKV9</accession>
<organism evidence="6 7">
    <name type="scientific">Hyphomicrobium album</name>
    <dbReference type="NCBI Taxonomy" id="2665159"/>
    <lineage>
        <taxon>Bacteria</taxon>
        <taxon>Pseudomonadati</taxon>
        <taxon>Pseudomonadota</taxon>
        <taxon>Alphaproteobacteria</taxon>
        <taxon>Hyphomicrobiales</taxon>
        <taxon>Hyphomicrobiaceae</taxon>
        <taxon>Hyphomicrobium</taxon>
    </lineage>
</organism>
<evidence type="ECO:0000256" key="1">
    <source>
        <dbReference type="ARBA" id="ARBA00010641"/>
    </source>
</evidence>
<evidence type="ECO:0000256" key="2">
    <source>
        <dbReference type="ARBA" id="ARBA00023015"/>
    </source>
</evidence>
<reference evidence="6 7" key="1">
    <citation type="submission" date="2019-11" db="EMBL/GenBank/DDBJ databases">
        <title>Identification of a novel strain.</title>
        <authorList>
            <person name="Xu Q."/>
            <person name="Wang G."/>
        </authorList>
    </citation>
    <scope>NUCLEOTIDE SEQUENCE [LARGE SCALE GENOMIC DNA]</scope>
    <source>
        <strain evidence="7">xq</strain>
    </source>
</reference>
<dbReference type="InterPro" id="IPR013324">
    <property type="entry name" value="RNA_pol_sigma_r3/r4-like"/>
</dbReference>
<evidence type="ECO:0000313" key="6">
    <source>
        <dbReference type="EMBL" id="MTD94382.1"/>
    </source>
</evidence>